<dbReference type="EMBL" id="JBHTJV010000002">
    <property type="protein sequence ID" value="MFD0915214.1"/>
    <property type="molecule type" value="Genomic_DNA"/>
</dbReference>
<gene>
    <name evidence="2" type="ORF">ACFQ14_02220</name>
</gene>
<dbReference type="InterPro" id="IPR032710">
    <property type="entry name" value="NTF2-like_dom_sf"/>
</dbReference>
<accession>A0ABW3FBF0</accession>
<dbReference type="RefSeq" id="WP_377211064.1">
    <property type="nucleotide sequence ID" value="NZ_JBHTJV010000002.1"/>
</dbReference>
<dbReference type="Pfam" id="PF12680">
    <property type="entry name" value="SnoaL_2"/>
    <property type="match status" value="1"/>
</dbReference>
<dbReference type="InterPro" id="IPR037401">
    <property type="entry name" value="SnoaL-like"/>
</dbReference>
<dbReference type="Proteomes" id="UP001597101">
    <property type="component" value="Unassembled WGS sequence"/>
</dbReference>
<dbReference type="SUPFAM" id="SSF54427">
    <property type="entry name" value="NTF2-like"/>
    <property type="match status" value="2"/>
</dbReference>
<keyword evidence="3" id="KW-1185">Reference proteome</keyword>
<evidence type="ECO:0000313" key="2">
    <source>
        <dbReference type="EMBL" id="MFD0915214.1"/>
    </source>
</evidence>
<comment type="caution">
    <text evidence="2">The sequence shown here is derived from an EMBL/GenBank/DDBJ whole genome shotgun (WGS) entry which is preliminary data.</text>
</comment>
<dbReference type="Pfam" id="PF07366">
    <property type="entry name" value="SnoaL"/>
    <property type="match status" value="1"/>
</dbReference>
<evidence type="ECO:0000259" key="1">
    <source>
        <dbReference type="Pfam" id="PF12680"/>
    </source>
</evidence>
<dbReference type="Gene3D" id="3.10.450.50">
    <property type="match status" value="2"/>
</dbReference>
<sequence>MKGFDPQFADLPEYILKCTAMIWEGRQISALDWHYGDDLMVRTPQGISHGNGAGKANTMATLTEFPDRQLFGEDVIWSGNEEQGFLSSHRIISTATHHGGAFGPATGKKLTFRTIADTFCHNNRVSDEWLIRDNGAIVRQLGQTPENFARAIIASGDASMPLTPQTDLIGPYRGLGNDNEWGERHAAILNRIMAFDFSVIAEEYDRACQLFLPGGLQSHGRDDATAFWLGLRSAFPSAKFTVEHQIGREDPMMSPRSAIRWSLTGKHEGWGPFGRPTGTSIHVMGVSHAEFGPRGLRSETTLYDEIAIWKQILLQSSNS</sequence>
<feature type="domain" description="SnoaL-like" evidence="1">
    <location>
        <begin position="194"/>
        <end position="291"/>
    </location>
</feature>
<reference evidence="3" key="1">
    <citation type="journal article" date="2019" name="Int. J. Syst. Evol. Microbiol.">
        <title>The Global Catalogue of Microorganisms (GCM) 10K type strain sequencing project: providing services to taxonomists for standard genome sequencing and annotation.</title>
        <authorList>
            <consortium name="The Broad Institute Genomics Platform"/>
            <consortium name="The Broad Institute Genome Sequencing Center for Infectious Disease"/>
            <person name="Wu L."/>
            <person name="Ma J."/>
        </authorList>
    </citation>
    <scope>NUCLEOTIDE SEQUENCE [LARGE SCALE GENOMIC DNA]</scope>
    <source>
        <strain evidence="3">CCUG 60023</strain>
    </source>
</reference>
<proteinExistence type="predicted"/>
<name>A0ABW3FBF0_9HYPH</name>
<protein>
    <submittedName>
        <fullName evidence="2">Ester cyclase</fullName>
    </submittedName>
</protein>
<dbReference type="InterPro" id="IPR009959">
    <property type="entry name" value="Cyclase_SnoaL-like"/>
</dbReference>
<organism evidence="2 3">
    <name type="scientific">Pseudahrensia aquimaris</name>
    <dbReference type="NCBI Taxonomy" id="744461"/>
    <lineage>
        <taxon>Bacteria</taxon>
        <taxon>Pseudomonadati</taxon>
        <taxon>Pseudomonadota</taxon>
        <taxon>Alphaproteobacteria</taxon>
        <taxon>Hyphomicrobiales</taxon>
        <taxon>Ahrensiaceae</taxon>
        <taxon>Pseudahrensia</taxon>
    </lineage>
</organism>
<evidence type="ECO:0000313" key="3">
    <source>
        <dbReference type="Proteomes" id="UP001597101"/>
    </source>
</evidence>